<sequence length="132" mass="14817">MPREFTRNDRVADALQRELAQLIRDEMRDPRLGMVNITAVEVSRDLSSAKVFVNLVGAESAQESEAAAELLNGAAGFLRSQIAKRMQLRVTPRLRFIYDLSGKRGQELSALIEYAVNSDKQRHRDPDSSGEE</sequence>
<dbReference type="Pfam" id="PF02033">
    <property type="entry name" value="RBFA"/>
    <property type="match status" value="1"/>
</dbReference>
<dbReference type="PROSITE" id="PS01319">
    <property type="entry name" value="RBFA"/>
    <property type="match status" value="1"/>
</dbReference>
<evidence type="ECO:0000256" key="2">
    <source>
        <dbReference type="HAMAP-Rule" id="MF_00003"/>
    </source>
</evidence>
<name>A0AAW8B5N0_9GAMM</name>
<dbReference type="SUPFAM" id="SSF89919">
    <property type="entry name" value="Ribosome-binding factor A, RbfA"/>
    <property type="match status" value="1"/>
</dbReference>
<keyword evidence="4" id="KW-1185">Reference proteome</keyword>
<evidence type="ECO:0000256" key="1">
    <source>
        <dbReference type="ARBA" id="ARBA00022517"/>
    </source>
</evidence>
<dbReference type="InterPro" id="IPR020053">
    <property type="entry name" value="Ribosome-bd_factorA_CS"/>
</dbReference>
<comment type="function">
    <text evidence="2">One of several proteins that assist in the late maturation steps of the functional core of the 30S ribosomal subunit. Associates with free 30S ribosomal subunits (but not with 30S subunits that are part of 70S ribosomes or polysomes). Required for efficient processing of 16S rRNA. May interact with the 5'-terminal helix region of 16S rRNA.</text>
</comment>
<gene>
    <name evidence="2 3" type="primary">rbfA</name>
    <name evidence="3" type="ORF">Q8A57_10505</name>
</gene>
<dbReference type="EMBL" id="JAUUUU010000007">
    <property type="protein sequence ID" value="MDP1521399.1"/>
    <property type="molecule type" value="Genomic_DNA"/>
</dbReference>
<accession>A0AAW8B5N0</accession>
<dbReference type="InterPro" id="IPR015946">
    <property type="entry name" value="KH_dom-like_a/b"/>
</dbReference>
<comment type="caution">
    <text evidence="3">The sequence shown here is derived from an EMBL/GenBank/DDBJ whole genome shotgun (WGS) entry which is preliminary data.</text>
</comment>
<evidence type="ECO:0000313" key="3">
    <source>
        <dbReference type="EMBL" id="MDP1521399.1"/>
    </source>
</evidence>
<comment type="subcellular location">
    <subcellularLocation>
        <location evidence="2">Cytoplasm</location>
    </subcellularLocation>
</comment>
<proteinExistence type="inferred from homology"/>
<comment type="subunit">
    <text evidence="2">Monomer. Binds 30S ribosomal subunits, but not 50S ribosomal subunits or 70S ribosomes.</text>
</comment>
<keyword evidence="2" id="KW-0963">Cytoplasm</keyword>
<dbReference type="GO" id="GO:0030490">
    <property type="term" value="P:maturation of SSU-rRNA"/>
    <property type="evidence" value="ECO:0007669"/>
    <property type="project" value="UniProtKB-UniRule"/>
</dbReference>
<dbReference type="GO" id="GO:0005829">
    <property type="term" value="C:cytosol"/>
    <property type="evidence" value="ECO:0007669"/>
    <property type="project" value="TreeGrafter"/>
</dbReference>
<reference evidence="3" key="1">
    <citation type="journal article" date="2010" name="Int. J. Syst. Evol. Microbiol.">
        <title>Porticoccus litoralis gen. nov., sp. nov., a gammaproteobacterium isolated from the Yellow Sea.</title>
        <authorList>
            <person name="Oh H.M."/>
            <person name="Kim H."/>
            <person name="Kim K.M."/>
            <person name="Min G.S."/>
            <person name="Cho J.C."/>
        </authorList>
    </citation>
    <scope>NUCLEOTIDE SEQUENCE</scope>
    <source>
        <strain evidence="3">DSM 25064</strain>
    </source>
</reference>
<dbReference type="PANTHER" id="PTHR33515:SF1">
    <property type="entry name" value="RIBOSOME-BINDING FACTOR A, CHLOROPLASTIC-RELATED"/>
    <property type="match status" value="1"/>
</dbReference>
<dbReference type="NCBIfam" id="TIGR00082">
    <property type="entry name" value="rbfA"/>
    <property type="match status" value="1"/>
</dbReference>
<evidence type="ECO:0000313" key="4">
    <source>
        <dbReference type="Proteomes" id="UP001178354"/>
    </source>
</evidence>
<dbReference type="GO" id="GO:0043024">
    <property type="term" value="F:ribosomal small subunit binding"/>
    <property type="evidence" value="ECO:0007669"/>
    <property type="project" value="TreeGrafter"/>
</dbReference>
<organism evidence="3 4">
    <name type="scientific">Porticoccus litoralis</name>
    <dbReference type="NCBI Taxonomy" id="434086"/>
    <lineage>
        <taxon>Bacteria</taxon>
        <taxon>Pseudomonadati</taxon>
        <taxon>Pseudomonadota</taxon>
        <taxon>Gammaproteobacteria</taxon>
        <taxon>Cellvibrionales</taxon>
        <taxon>Porticoccaceae</taxon>
        <taxon>Porticoccus</taxon>
    </lineage>
</organism>
<dbReference type="InterPro" id="IPR000238">
    <property type="entry name" value="RbfA"/>
</dbReference>
<dbReference type="RefSeq" id="WP_305171065.1">
    <property type="nucleotide sequence ID" value="NZ_JAUUUU010000007.1"/>
</dbReference>
<dbReference type="Gene3D" id="3.30.300.20">
    <property type="match status" value="1"/>
</dbReference>
<reference evidence="3" key="2">
    <citation type="submission" date="2023-08" db="EMBL/GenBank/DDBJ databases">
        <authorList>
            <person name="Luo J."/>
        </authorList>
    </citation>
    <scope>NUCLEOTIDE SEQUENCE</scope>
    <source>
        <strain evidence="3">DSM 25064</strain>
    </source>
</reference>
<dbReference type="HAMAP" id="MF_00003">
    <property type="entry name" value="RbfA"/>
    <property type="match status" value="1"/>
</dbReference>
<keyword evidence="1 2" id="KW-0690">Ribosome biogenesis</keyword>
<dbReference type="AlphaFoldDB" id="A0AAW8B5N0"/>
<protein>
    <recommendedName>
        <fullName evidence="2">Ribosome-binding factor A</fullName>
    </recommendedName>
</protein>
<dbReference type="Proteomes" id="UP001178354">
    <property type="component" value="Unassembled WGS sequence"/>
</dbReference>
<comment type="similarity">
    <text evidence="2">Belongs to the RbfA family.</text>
</comment>
<dbReference type="InterPro" id="IPR023799">
    <property type="entry name" value="RbfA_dom_sf"/>
</dbReference>
<dbReference type="PANTHER" id="PTHR33515">
    <property type="entry name" value="RIBOSOME-BINDING FACTOR A, CHLOROPLASTIC-RELATED"/>
    <property type="match status" value="1"/>
</dbReference>